<comment type="caution">
    <text evidence="2">The sequence shown here is derived from an EMBL/GenBank/DDBJ whole genome shotgun (WGS) entry which is preliminary data.</text>
</comment>
<evidence type="ECO:0000313" key="3">
    <source>
        <dbReference type="Proteomes" id="UP001562425"/>
    </source>
</evidence>
<dbReference type="EMBL" id="JBEHCU010009109">
    <property type="protein sequence ID" value="KAL1380476.1"/>
    <property type="molecule type" value="Genomic_DNA"/>
</dbReference>
<feature type="transmembrane region" description="Helical" evidence="1">
    <location>
        <begin position="77"/>
        <end position="96"/>
    </location>
</feature>
<keyword evidence="1" id="KW-0812">Transmembrane</keyword>
<name>A0ABD1CVN6_CULPP</name>
<keyword evidence="1" id="KW-0472">Membrane</keyword>
<protein>
    <submittedName>
        <fullName evidence="2">Uncharacterized protein</fullName>
    </submittedName>
</protein>
<keyword evidence="1" id="KW-1133">Transmembrane helix</keyword>
<organism evidence="2 3">
    <name type="scientific">Culex pipiens pipiens</name>
    <name type="common">Northern house mosquito</name>
    <dbReference type="NCBI Taxonomy" id="38569"/>
    <lineage>
        <taxon>Eukaryota</taxon>
        <taxon>Metazoa</taxon>
        <taxon>Ecdysozoa</taxon>
        <taxon>Arthropoda</taxon>
        <taxon>Hexapoda</taxon>
        <taxon>Insecta</taxon>
        <taxon>Pterygota</taxon>
        <taxon>Neoptera</taxon>
        <taxon>Endopterygota</taxon>
        <taxon>Diptera</taxon>
        <taxon>Nematocera</taxon>
        <taxon>Culicoidea</taxon>
        <taxon>Culicidae</taxon>
        <taxon>Culicinae</taxon>
        <taxon>Culicini</taxon>
        <taxon>Culex</taxon>
        <taxon>Culex</taxon>
    </lineage>
</organism>
<dbReference type="AlphaFoldDB" id="A0ABD1CVN6"/>
<proteinExistence type="predicted"/>
<evidence type="ECO:0000256" key="1">
    <source>
        <dbReference type="SAM" id="Phobius"/>
    </source>
</evidence>
<dbReference type="Proteomes" id="UP001562425">
    <property type="component" value="Unassembled WGS sequence"/>
</dbReference>
<accession>A0ABD1CVN6</accession>
<gene>
    <name evidence="2" type="ORF">pipiens_014164</name>
</gene>
<evidence type="ECO:0000313" key="2">
    <source>
        <dbReference type="EMBL" id="KAL1380476.1"/>
    </source>
</evidence>
<reference evidence="2 3" key="1">
    <citation type="submission" date="2024-05" db="EMBL/GenBank/DDBJ databases">
        <title>Culex pipiens pipiens assembly and annotation.</title>
        <authorList>
            <person name="Alout H."/>
            <person name="Durand T."/>
        </authorList>
    </citation>
    <scope>NUCLEOTIDE SEQUENCE [LARGE SCALE GENOMIC DNA]</scope>
    <source>
        <strain evidence="2">HA-2024</strain>
        <tissue evidence="2">Whole body</tissue>
    </source>
</reference>
<sequence>MPFGCKQVVVYDKRSFKVPTQKKTRRMSLSSLYKRALVKYPVLMQSVQSGILMGTGDVIAQTLVEKRQFNQLDGMRAIRFFGIGFVIGVSACLEHLQNFDFMYVWFLLKSSKTN</sequence>
<keyword evidence="3" id="KW-1185">Reference proteome</keyword>